<comment type="subcellular location">
    <subcellularLocation>
        <location evidence="9">Cytoplasm</location>
    </subcellularLocation>
</comment>
<evidence type="ECO:0000256" key="3">
    <source>
        <dbReference type="ARBA" id="ARBA00022763"/>
    </source>
</evidence>
<dbReference type="NCBIfam" id="TIGR00580">
    <property type="entry name" value="mfd"/>
    <property type="match status" value="1"/>
</dbReference>
<proteinExistence type="inferred from homology"/>
<dbReference type="SMART" id="SM00982">
    <property type="entry name" value="TRCF"/>
    <property type="match status" value="1"/>
</dbReference>
<evidence type="ECO:0000256" key="6">
    <source>
        <dbReference type="ARBA" id="ARBA00022840"/>
    </source>
</evidence>
<keyword evidence="8 9" id="KW-0234">DNA repair</keyword>
<dbReference type="InterPro" id="IPR003711">
    <property type="entry name" value="CarD-like/TRCF_RID"/>
</dbReference>
<dbReference type="Pfam" id="PF00271">
    <property type="entry name" value="Helicase_C"/>
    <property type="match status" value="1"/>
</dbReference>
<evidence type="ECO:0000256" key="9">
    <source>
        <dbReference type="HAMAP-Rule" id="MF_00969"/>
    </source>
</evidence>
<reference evidence="12 13" key="1">
    <citation type="journal article" date="2025" name="Int. J. Syst. Evol. Microbiol.">
        <title>Desulfovibrio falkowii sp. nov., Porphyromonas miyakawae sp. nov., Mediterraneibacter flintii sp. nov. and Owariibacterium komagatae gen. nov., sp. nov., isolated from human faeces.</title>
        <authorList>
            <person name="Hamaguchi T."/>
            <person name="Ohara M."/>
            <person name="Hisatomi A."/>
            <person name="Sekiguchi K."/>
            <person name="Takeda J.I."/>
            <person name="Ueyama J."/>
            <person name="Ito M."/>
            <person name="Nishiwaki H."/>
            <person name="Ogi T."/>
            <person name="Hirayama M."/>
            <person name="Ohkuma M."/>
            <person name="Sakamoto M."/>
            <person name="Ohno K."/>
        </authorList>
    </citation>
    <scope>NUCLEOTIDE SEQUENCE [LARGE SCALE GENOMIC DNA]</scope>
    <source>
        <strain evidence="12 13">13CB11C</strain>
    </source>
</reference>
<dbReference type="Gene3D" id="3.30.2060.10">
    <property type="entry name" value="Penicillin-binding protein 1b domain"/>
    <property type="match status" value="1"/>
</dbReference>
<dbReference type="InterPro" id="IPR011545">
    <property type="entry name" value="DEAD/DEAH_box_helicase_dom"/>
</dbReference>
<comment type="caution">
    <text evidence="12">The sequence shown here is derived from an EMBL/GenBank/DDBJ whole genome shotgun (WGS) entry which is preliminary data.</text>
</comment>
<dbReference type="Gene3D" id="2.40.10.170">
    <property type="match status" value="1"/>
</dbReference>
<sequence length="1122" mass="126690">MNPLAPQIKEEEINQLFAFAAQHPKIRLLKKLKEEHKAPFSCSATGLTGSSDAVLLAMLSQAMPIIAVAEDEEHAGYLYSDLSQILGTESLYFFPSAYRRHIKYGHTDEANEVMRTELLAQLSTGKKPHIVTYGAALAERLPDVTFFQQQLLTVRKGEQLDTQSLRKWLVAEGFTIVDYVYSPGEAAFRGSIIDIFGYGGEEPIRIDLFGEVIESVRRFAVRDQLSLGSVDEAVIAGKSNRTPSDEHSLLHRLAAEYLVYFRDRELSVGQLRQLNAEEAVIVEGEGFSSNAEMQRLLLPAETVVGDAAACWQLLSASSDKGGTCISFFTKPQPAYNKNFDLFVKALKTYYEEGRKVFFLTESASQAERLKEIVMDIGGPEYVPGVLPITLHEGFEDSESGLVFITDHQLFERYHKYNIHAEKIRGNKVALTLEELQRFAPGDYIVHYDHGIGQFAGLFKTKTGDVEQEVIKIIYRDNDYIYVNLHSLHKLSKYRGKEDVPPELSRLGGGAWQRLKDRTKKKVKDIARDLIKLYAARKESEGFAFSPDSYLQHELEASFIYEETPDQLAAMEAVRADMESARPMDRLICGDVGFGKTEVAMRAAFKAVADSKQVAVLVPTTILAYQHYRTFAERFKDFPVNVAYYSRAKGTKESKAILEDLKAGRVDIIIGTHRLVGKEVVFKDLGLLIIDEEQKFGVAVKEKLRKLQVNVDTLTMSATPIPRTLQFSLMGTRDLSNIMTPPRNRYPVTTERVRFSIPQIKEAINYELSRNGQVYFVHNRIGDIEEVARQIKEAVPDARIAVGHGQINQADLEKLILDFSRHEYDVLVATTIIENGIDVPNANTIFIDGAERYGLSDLHQLRGRVGRSNKKAFCYLITPPPEMLSSVARRRIKAIETYSDLGSGMRIALQDLDIRGAGNIFGSEQSGFIADLGFDAYHKLFDEAVREVKVEEFPDLFKDEVDKAVNEGGETLFESDLLLSFPPEYVPDDGERIELYRRLDTLNEKEEIEQFKRELRDRFGPPPQSANQLIAVPRVRTIARSLGFSRVVLREGMLRLFLPDDKESPYYHSQNFDRVITYATIHTERCHLEENRRGNRLLRIEKVMGVSDALDTLRAIAASAPSR</sequence>
<keyword evidence="5" id="KW-0347">Helicase</keyword>
<keyword evidence="7 9" id="KW-0238">DNA-binding</keyword>
<keyword evidence="13" id="KW-1185">Reference proteome</keyword>
<evidence type="ECO:0000256" key="1">
    <source>
        <dbReference type="ARBA" id="ARBA00022490"/>
    </source>
</evidence>
<dbReference type="SMART" id="SM01058">
    <property type="entry name" value="CarD_TRCF"/>
    <property type="match status" value="1"/>
</dbReference>
<organism evidence="12 13">
    <name type="scientific">Porphyromonas miyakawae</name>
    <dbReference type="NCBI Taxonomy" id="3137470"/>
    <lineage>
        <taxon>Bacteria</taxon>
        <taxon>Pseudomonadati</taxon>
        <taxon>Bacteroidota</taxon>
        <taxon>Bacteroidia</taxon>
        <taxon>Bacteroidales</taxon>
        <taxon>Porphyromonadaceae</taxon>
        <taxon>Porphyromonas</taxon>
    </lineage>
</organism>
<dbReference type="InterPro" id="IPR005118">
    <property type="entry name" value="TRCF_C"/>
</dbReference>
<keyword evidence="6 9" id="KW-0067">ATP-binding</keyword>
<gene>
    <name evidence="9 12" type="primary">mfd</name>
    <name evidence="12" type="ORF">Tsumi_11690</name>
</gene>
<evidence type="ECO:0000256" key="4">
    <source>
        <dbReference type="ARBA" id="ARBA00022801"/>
    </source>
</evidence>
<dbReference type="InterPro" id="IPR001650">
    <property type="entry name" value="Helicase_C-like"/>
</dbReference>
<dbReference type="SMART" id="SM00487">
    <property type="entry name" value="DEXDc"/>
    <property type="match status" value="1"/>
</dbReference>
<evidence type="ECO:0000313" key="12">
    <source>
        <dbReference type="EMBL" id="GAB1252063.1"/>
    </source>
</evidence>
<dbReference type="Pfam" id="PF00270">
    <property type="entry name" value="DEAD"/>
    <property type="match status" value="1"/>
</dbReference>
<dbReference type="InterPro" id="IPR036101">
    <property type="entry name" value="CarD-like/TRCF_RID_sf"/>
</dbReference>
<dbReference type="Pfam" id="PF02559">
    <property type="entry name" value="CarD_TRCF_RID"/>
    <property type="match status" value="1"/>
</dbReference>
<dbReference type="PROSITE" id="PS51192">
    <property type="entry name" value="HELICASE_ATP_BIND_1"/>
    <property type="match status" value="1"/>
</dbReference>
<dbReference type="RefSeq" id="WP_411915833.1">
    <property type="nucleotide sequence ID" value="NZ_BAAFSF010000004.1"/>
</dbReference>
<dbReference type="SUPFAM" id="SSF52540">
    <property type="entry name" value="P-loop containing nucleoside triphosphate hydrolases"/>
    <property type="match status" value="4"/>
</dbReference>
<dbReference type="Gene3D" id="3.90.1150.50">
    <property type="entry name" value="Transcription-repair-coupling factor, D7 domain"/>
    <property type="match status" value="1"/>
</dbReference>
<comment type="similarity">
    <text evidence="9">In the N-terminal section; belongs to the UvrB family.</text>
</comment>
<evidence type="ECO:0000256" key="7">
    <source>
        <dbReference type="ARBA" id="ARBA00023125"/>
    </source>
</evidence>
<dbReference type="Proteomes" id="UP001628220">
    <property type="component" value="Unassembled WGS sequence"/>
</dbReference>
<evidence type="ECO:0000259" key="10">
    <source>
        <dbReference type="PROSITE" id="PS51192"/>
    </source>
</evidence>
<dbReference type="Pfam" id="PF03461">
    <property type="entry name" value="TRCF"/>
    <property type="match status" value="1"/>
</dbReference>
<accession>A0ABQ0E2Z6</accession>
<dbReference type="InterPro" id="IPR037235">
    <property type="entry name" value="TRCF-like_C_D7"/>
</dbReference>
<comment type="function">
    <text evidence="9">Couples transcription and DNA repair by recognizing RNA polymerase (RNAP) stalled at DNA lesions. Mediates ATP-dependent release of RNAP and its truncated transcript from the DNA, and recruitment of nucleotide excision repair machinery to the damaged site.</text>
</comment>
<feature type="domain" description="Helicase ATP-binding" evidence="10">
    <location>
        <begin position="576"/>
        <end position="737"/>
    </location>
</feature>
<evidence type="ECO:0000256" key="5">
    <source>
        <dbReference type="ARBA" id="ARBA00022806"/>
    </source>
</evidence>
<dbReference type="HAMAP" id="MF_00969">
    <property type="entry name" value="TRCF"/>
    <property type="match status" value="1"/>
</dbReference>
<dbReference type="EMBL" id="BAAFSF010000004">
    <property type="protein sequence ID" value="GAB1252063.1"/>
    <property type="molecule type" value="Genomic_DNA"/>
</dbReference>
<dbReference type="InterPro" id="IPR047112">
    <property type="entry name" value="RecG/Mfd"/>
</dbReference>
<dbReference type="PANTHER" id="PTHR47964">
    <property type="entry name" value="ATP-DEPENDENT DNA HELICASE HOMOLOG RECG, CHLOROPLASTIC"/>
    <property type="match status" value="1"/>
</dbReference>
<evidence type="ECO:0000256" key="8">
    <source>
        <dbReference type="ARBA" id="ARBA00023204"/>
    </source>
</evidence>
<dbReference type="PANTHER" id="PTHR47964:SF1">
    <property type="entry name" value="ATP-DEPENDENT DNA HELICASE HOMOLOG RECG, CHLOROPLASTIC"/>
    <property type="match status" value="1"/>
</dbReference>
<name>A0ABQ0E2Z6_9PORP</name>
<dbReference type="Gene3D" id="3.40.50.300">
    <property type="entry name" value="P-loop containing nucleotide triphosphate hydrolases"/>
    <property type="match status" value="2"/>
</dbReference>
<dbReference type="SMART" id="SM00490">
    <property type="entry name" value="HELICc"/>
    <property type="match status" value="1"/>
</dbReference>
<dbReference type="InterPro" id="IPR004576">
    <property type="entry name" value="Mfd"/>
</dbReference>
<dbReference type="InterPro" id="IPR014001">
    <property type="entry name" value="Helicase_ATP-bd"/>
</dbReference>
<dbReference type="CDD" id="cd17991">
    <property type="entry name" value="DEXHc_TRCF"/>
    <property type="match status" value="1"/>
</dbReference>
<keyword evidence="3 9" id="KW-0227">DNA damage</keyword>
<keyword evidence="1 9" id="KW-0963">Cytoplasm</keyword>
<dbReference type="SUPFAM" id="SSF143517">
    <property type="entry name" value="TRCF domain-like"/>
    <property type="match status" value="1"/>
</dbReference>
<evidence type="ECO:0000256" key="2">
    <source>
        <dbReference type="ARBA" id="ARBA00022741"/>
    </source>
</evidence>
<keyword evidence="2 9" id="KW-0547">Nucleotide-binding</keyword>
<evidence type="ECO:0000259" key="11">
    <source>
        <dbReference type="PROSITE" id="PS51194"/>
    </source>
</evidence>
<dbReference type="InterPro" id="IPR041471">
    <property type="entry name" value="UvrB_inter"/>
</dbReference>
<keyword evidence="4 9" id="KW-0378">Hydrolase</keyword>
<feature type="domain" description="Helicase C-terminal" evidence="11">
    <location>
        <begin position="758"/>
        <end position="912"/>
    </location>
</feature>
<dbReference type="SUPFAM" id="SSF141259">
    <property type="entry name" value="CarD-like"/>
    <property type="match status" value="1"/>
</dbReference>
<dbReference type="InterPro" id="IPR027417">
    <property type="entry name" value="P-loop_NTPase"/>
</dbReference>
<dbReference type="PROSITE" id="PS51194">
    <property type="entry name" value="HELICASE_CTER"/>
    <property type="match status" value="1"/>
</dbReference>
<dbReference type="Pfam" id="PF17757">
    <property type="entry name" value="UvrB_inter"/>
    <property type="match status" value="1"/>
</dbReference>
<comment type="similarity">
    <text evidence="9">In the C-terminal section; belongs to the helicase family. RecG subfamily.</text>
</comment>
<protein>
    <recommendedName>
        <fullName evidence="9">Transcription-repair-coupling factor</fullName>
        <shortName evidence="9">TRCF</shortName>
        <ecNumber evidence="9">3.6.4.-</ecNumber>
    </recommendedName>
</protein>
<evidence type="ECO:0000313" key="13">
    <source>
        <dbReference type="Proteomes" id="UP001628220"/>
    </source>
</evidence>
<dbReference type="EC" id="3.6.4.-" evidence="9"/>